<gene>
    <name evidence="1" type="ORF">V1478_016054</name>
</gene>
<sequence length="18" mass="2098">MLSNLCLVLHDKALQSRR</sequence>
<dbReference type="AlphaFoldDB" id="A0ABD2A2K7"/>
<protein>
    <submittedName>
        <fullName evidence="1">Uncharacterized protein</fullName>
    </submittedName>
</protein>
<comment type="caution">
    <text evidence="1">The sequence shown here is derived from an EMBL/GenBank/DDBJ whole genome shotgun (WGS) entry which is preliminary data.</text>
</comment>
<dbReference type="EMBL" id="JAUDFV010000156">
    <property type="protein sequence ID" value="KAL2714869.1"/>
    <property type="molecule type" value="Genomic_DNA"/>
</dbReference>
<name>A0ABD2A2K7_VESSQ</name>
<dbReference type="Proteomes" id="UP001607302">
    <property type="component" value="Unassembled WGS sequence"/>
</dbReference>
<accession>A0ABD2A2K7</accession>
<keyword evidence="2" id="KW-1185">Reference proteome</keyword>
<organism evidence="1 2">
    <name type="scientific">Vespula squamosa</name>
    <name type="common">Southern yellow jacket</name>
    <name type="synonym">Wasp</name>
    <dbReference type="NCBI Taxonomy" id="30214"/>
    <lineage>
        <taxon>Eukaryota</taxon>
        <taxon>Metazoa</taxon>
        <taxon>Ecdysozoa</taxon>
        <taxon>Arthropoda</taxon>
        <taxon>Hexapoda</taxon>
        <taxon>Insecta</taxon>
        <taxon>Pterygota</taxon>
        <taxon>Neoptera</taxon>
        <taxon>Endopterygota</taxon>
        <taxon>Hymenoptera</taxon>
        <taxon>Apocrita</taxon>
        <taxon>Aculeata</taxon>
        <taxon>Vespoidea</taxon>
        <taxon>Vespidae</taxon>
        <taxon>Vespinae</taxon>
        <taxon>Vespula</taxon>
    </lineage>
</organism>
<evidence type="ECO:0000313" key="1">
    <source>
        <dbReference type="EMBL" id="KAL2714869.1"/>
    </source>
</evidence>
<reference evidence="1 2" key="1">
    <citation type="journal article" date="2024" name="Ann. Entomol. Soc. Am.">
        <title>Genomic analyses of the southern and eastern yellowjacket wasps (Hymenoptera: Vespidae) reveal evolutionary signatures of social life.</title>
        <authorList>
            <person name="Catto M.A."/>
            <person name="Caine P.B."/>
            <person name="Orr S.E."/>
            <person name="Hunt B.G."/>
            <person name="Goodisman M.A.D."/>
        </authorList>
    </citation>
    <scope>NUCLEOTIDE SEQUENCE [LARGE SCALE GENOMIC DNA]</scope>
    <source>
        <strain evidence="1">233</strain>
        <tissue evidence="1">Head and thorax</tissue>
    </source>
</reference>
<evidence type="ECO:0000313" key="2">
    <source>
        <dbReference type="Proteomes" id="UP001607302"/>
    </source>
</evidence>
<proteinExistence type="predicted"/>